<reference evidence="7 8" key="1">
    <citation type="submission" date="2018-06" db="EMBL/GenBank/DDBJ databases">
        <title>Comparative genomics reveals the genomic features of Rhizophagus irregularis, R. cerebriforme, R. diaphanum and Gigaspora rosea, and their symbiotic lifestyle signature.</title>
        <authorList>
            <person name="Morin E."/>
            <person name="San Clemente H."/>
            <person name="Chen E.C.H."/>
            <person name="De La Providencia I."/>
            <person name="Hainaut M."/>
            <person name="Kuo A."/>
            <person name="Kohler A."/>
            <person name="Murat C."/>
            <person name="Tang N."/>
            <person name="Roy S."/>
            <person name="Loubradou J."/>
            <person name="Henrissat B."/>
            <person name="Grigoriev I.V."/>
            <person name="Corradi N."/>
            <person name="Roux C."/>
            <person name="Martin F.M."/>
        </authorList>
    </citation>
    <scope>NUCLEOTIDE SEQUENCE [LARGE SCALE GENOMIC DNA]</scope>
    <source>
        <strain evidence="7 8">DAOM 227022</strain>
    </source>
</reference>
<keyword evidence="4" id="KW-0067">ATP-binding</keyword>
<accession>A0A397S448</accession>
<dbReference type="InterPro" id="IPR011009">
    <property type="entry name" value="Kinase-like_dom_sf"/>
</dbReference>
<dbReference type="InterPro" id="IPR001245">
    <property type="entry name" value="Ser-Thr/Tyr_kinase_cat_dom"/>
</dbReference>
<evidence type="ECO:0000256" key="4">
    <source>
        <dbReference type="ARBA" id="ARBA00022840"/>
    </source>
</evidence>
<dbReference type="InterPro" id="IPR051681">
    <property type="entry name" value="Ser/Thr_Kinases-Pseudokinases"/>
</dbReference>
<evidence type="ECO:0000256" key="1">
    <source>
        <dbReference type="ARBA" id="ARBA00022679"/>
    </source>
</evidence>
<gene>
    <name evidence="7" type="ORF">C1645_837389</name>
</gene>
<dbReference type="PANTHER" id="PTHR44329">
    <property type="entry name" value="SERINE/THREONINE-PROTEIN KINASE TNNI3K-RELATED"/>
    <property type="match status" value="1"/>
</dbReference>
<feature type="region of interest" description="Disordered" evidence="5">
    <location>
        <begin position="705"/>
        <end position="724"/>
    </location>
</feature>
<dbReference type="Pfam" id="PF07714">
    <property type="entry name" value="PK_Tyr_Ser-Thr"/>
    <property type="match status" value="1"/>
</dbReference>
<dbReference type="Gene3D" id="1.10.510.10">
    <property type="entry name" value="Transferase(Phosphotransferase) domain 1"/>
    <property type="match status" value="1"/>
</dbReference>
<dbReference type="PROSITE" id="PS50011">
    <property type="entry name" value="PROTEIN_KINASE_DOM"/>
    <property type="match status" value="1"/>
</dbReference>
<keyword evidence="3 7" id="KW-0418">Kinase</keyword>
<evidence type="ECO:0000259" key="6">
    <source>
        <dbReference type="PROSITE" id="PS50011"/>
    </source>
</evidence>
<keyword evidence="1" id="KW-0808">Transferase</keyword>
<evidence type="ECO:0000256" key="3">
    <source>
        <dbReference type="ARBA" id="ARBA00022777"/>
    </source>
</evidence>
<keyword evidence="2" id="KW-0547">Nucleotide-binding</keyword>
<keyword evidence="8" id="KW-1185">Reference proteome</keyword>
<dbReference type="AlphaFoldDB" id="A0A397S448"/>
<evidence type="ECO:0000313" key="8">
    <source>
        <dbReference type="Proteomes" id="UP000265703"/>
    </source>
</evidence>
<dbReference type="InterPro" id="IPR000719">
    <property type="entry name" value="Prot_kinase_dom"/>
</dbReference>
<dbReference type="EMBL" id="QKYT01000834">
    <property type="protein sequence ID" value="RIA81190.1"/>
    <property type="molecule type" value="Genomic_DNA"/>
</dbReference>
<sequence>MDLVNTNDENSFDPTPKLKSSPIPITFVSFNNYDYNCIYCGKKYTMAIFSHQKYCKKCLSRYITDISDNVTYLDVHYTMKKYCIEHKMRRTKEPQNIQECCTNCLEILLFKQIPVCDLYSRKSIRSDYTSIFDNVFKSEKYCKLCEKSLYQGTDIYKFKLCSDCYRISSGWIESTLTKKLIPIIYLPWWDNSSYCRFCKSNFIFTSDCQKYCMHCFIFYIGCRYCLTTNVIFGLTDQSQCKKCERILSIINFSSGNSDLDHSLLNLKLNMHNNLKIDEFVSIVKNIDRYFVPIRNYGSDYILSSIYSSNLEQMIGWLPYSYFTNVKKIAEGGFSIIYQATWLGGQDKTVILKRIKNSQGISKEFLNELKSIQSCYKIKHHIIEPYGVTKDPDLEDYILVMQYASKGDLHNYLQKDFTNITWNKQKLLMLWQISEGLETIHNADFIHRDLHSGNILYVYIGLYESYRNEWKIGDLGLSQPANNTSSNNEIYGVIPYVAPEVFKGSTFSKESDVYSMGMIMWELTTGCKPFANVKHDIHLVYKILDGERPKITEDTPKCYADLMKSCLDLDPKKRPSVTEIHKTFSNWLYGNINIEQFNQAEIKREELINSKKLGPEFAEKPHPDAIYTSGPLSSFISKCSSINSSLKDYTSIELGFDISFSSPSPNLNSTIQNSSTILHPNAIHTSNLNPLATVATSLKKRNIKESDIDETHNNNNGKHIKSSSN</sequence>
<evidence type="ECO:0000313" key="7">
    <source>
        <dbReference type="EMBL" id="RIA81190.1"/>
    </source>
</evidence>
<proteinExistence type="predicted"/>
<dbReference type="STRING" id="658196.A0A397S448"/>
<dbReference type="Proteomes" id="UP000265703">
    <property type="component" value="Unassembled WGS sequence"/>
</dbReference>
<dbReference type="GO" id="GO:0004674">
    <property type="term" value="F:protein serine/threonine kinase activity"/>
    <property type="evidence" value="ECO:0007669"/>
    <property type="project" value="TreeGrafter"/>
</dbReference>
<name>A0A397S448_9GLOM</name>
<organism evidence="7 8">
    <name type="scientific">Glomus cerebriforme</name>
    <dbReference type="NCBI Taxonomy" id="658196"/>
    <lineage>
        <taxon>Eukaryota</taxon>
        <taxon>Fungi</taxon>
        <taxon>Fungi incertae sedis</taxon>
        <taxon>Mucoromycota</taxon>
        <taxon>Glomeromycotina</taxon>
        <taxon>Glomeromycetes</taxon>
        <taxon>Glomerales</taxon>
        <taxon>Glomeraceae</taxon>
        <taxon>Glomus</taxon>
    </lineage>
</organism>
<dbReference type="SUPFAM" id="SSF56112">
    <property type="entry name" value="Protein kinase-like (PK-like)"/>
    <property type="match status" value="1"/>
</dbReference>
<dbReference type="GO" id="GO:0005524">
    <property type="term" value="F:ATP binding"/>
    <property type="evidence" value="ECO:0007669"/>
    <property type="project" value="UniProtKB-KW"/>
</dbReference>
<protein>
    <submittedName>
        <fullName evidence="7">Kinase-like domain-containing protein</fullName>
    </submittedName>
</protein>
<feature type="domain" description="Protein kinase" evidence="6">
    <location>
        <begin position="322"/>
        <end position="583"/>
    </location>
</feature>
<dbReference type="PRINTS" id="PR00109">
    <property type="entry name" value="TYRKINASE"/>
</dbReference>
<evidence type="ECO:0000256" key="5">
    <source>
        <dbReference type="SAM" id="MobiDB-lite"/>
    </source>
</evidence>
<evidence type="ECO:0000256" key="2">
    <source>
        <dbReference type="ARBA" id="ARBA00022741"/>
    </source>
</evidence>
<comment type="caution">
    <text evidence="7">The sequence shown here is derived from an EMBL/GenBank/DDBJ whole genome shotgun (WGS) entry which is preliminary data.</text>
</comment>
<dbReference type="OrthoDB" id="2350496at2759"/>
<dbReference type="PANTHER" id="PTHR44329:SF288">
    <property type="entry name" value="MITOGEN-ACTIVATED PROTEIN KINASE KINASE KINASE 20"/>
    <property type="match status" value="1"/>
</dbReference>